<dbReference type="AlphaFoldDB" id="A0A420Y280"/>
<feature type="region of interest" description="Disordered" evidence="1">
    <location>
        <begin position="249"/>
        <end position="343"/>
    </location>
</feature>
<feature type="region of interest" description="Disordered" evidence="1">
    <location>
        <begin position="749"/>
        <end position="807"/>
    </location>
</feature>
<dbReference type="EMBL" id="QVQW01000063">
    <property type="protein sequence ID" value="RKU41975.1"/>
    <property type="molecule type" value="Genomic_DNA"/>
</dbReference>
<organism evidence="2 3">
    <name type="scientific">Coniochaeta pulveracea</name>
    <dbReference type="NCBI Taxonomy" id="177199"/>
    <lineage>
        <taxon>Eukaryota</taxon>
        <taxon>Fungi</taxon>
        <taxon>Dikarya</taxon>
        <taxon>Ascomycota</taxon>
        <taxon>Pezizomycotina</taxon>
        <taxon>Sordariomycetes</taxon>
        <taxon>Sordariomycetidae</taxon>
        <taxon>Coniochaetales</taxon>
        <taxon>Coniochaetaceae</taxon>
        <taxon>Coniochaeta</taxon>
    </lineage>
</organism>
<evidence type="ECO:0000313" key="3">
    <source>
        <dbReference type="Proteomes" id="UP000275385"/>
    </source>
</evidence>
<dbReference type="Proteomes" id="UP000275385">
    <property type="component" value="Unassembled WGS sequence"/>
</dbReference>
<evidence type="ECO:0000313" key="2">
    <source>
        <dbReference type="EMBL" id="RKU41975.1"/>
    </source>
</evidence>
<accession>A0A420Y280</accession>
<keyword evidence="3" id="KW-1185">Reference proteome</keyword>
<dbReference type="OrthoDB" id="5234758at2759"/>
<proteinExistence type="predicted"/>
<sequence length="807" mass="90305">MGVPTPSGYDSSVFEPEFSRSSSGSVPHTDDSTPTSVRYFGRSRSSAVTELPDTALDALSSMDGAETRASRPSLRRSDSSSNLVGGQTAAPSAKAHQSQLPTAATRRSNTLSHPSPPAHLGRTYSIPLAGRRPPLNHAATSPVYGFGNAPMPPKWAASNTDWISHGHSRSEPNTEEPSPDVEPNRRASGPAAFSRPYHQVIHSGRIKAWRTPVPTDPLGPEDIETPYVHKYKIDARRLMPAVLSIFQDKPETSKQEEQGALRTITESPEYSARSKHRAKSKDKMVASGHPSNDSTKLKRDKRPSESNGRPVVAMQGSDSGMRFPAHPTQLPTPQQQQQTGKEYQPKGATIFLEPILENKTLRIPRKHRTHSRSGSDKAGYDPSDPLVSWYFPRRSPNYWEMLDDVSNVFSDLQLQQVTLKHFQRPVDYVTVLLCLSNVVFAEMFSTLQEKAASSQYRIEFIVSGRTGVNLYLSAYSREHTYIVKSLLHKVNLQMDLARKHSPRSTIQYVQLVECQERYLVHDRRKSWGRIPDGTFATWTDMDSPTVIHEVGIAESRAELYRKCKRYITDIPSVNLVVAIKLDSTECEWAELLLLARDPGNDKICKIYDWVRFWGEGAVNRGDLRYYPSDFLEVEDRWKIPKAHMRPLDAMDGPRCSIVKISFGELGRMVSLARWENQALLGYIKKPYPWPAGHGGLTHMEKVHLEGELPRDGPDMARTLAIANALSDRAWREKFVQKEWRDRAAREVQETFREVGDDGEISSSDDGEDDEADGGDGDRTAGVEESVEDLSVGDKEEPVWPKGATGLL</sequence>
<protein>
    <submittedName>
        <fullName evidence="2">Uncharacterized protein</fullName>
    </submittedName>
</protein>
<comment type="caution">
    <text evidence="2">The sequence shown here is derived from an EMBL/GenBank/DDBJ whole genome shotgun (WGS) entry which is preliminary data.</text>
</comment>
<feature type="compositionally biased region" description="Polar residues" evidence="1">
    <location>
        <begin position="19"/>
        <end position="36"/>
    </location>
</feature>
<feature type="compositionally biased region" description="Acidic residues" evidence="1">
    <location>
        <begin position="756"/>
        <end position="774"/>
    </location>
</feature>
<gene>
    <name evidence="2" type="ORF">DL546_001148</name>
</gene>
<feature type="region of interest" description="Disordered" evidence="1">
    <location>
        <begin position="157"/>
        <end position="193"/>
    </location>
</feature>
<reference evidence="2 3" key="1">
    <citation type="submission" date="2018-08" db="EMBL/GenBank/DDBJ databases">
        <title>Draft genome of the lignicolous fungus Coniochaeta pulveracea.</title>
        <authorList>
            <person name="Borstlap C.J."/>
            <person name="De Witt R.N."/>
            <person name="Botha A."/>
            <person name="Volschenk H."/>
        </authorList>
    </citation>
    <scope>NUCLEOTIDE SEQUENCE [LARGE SCALE GENOMIC DNA]</scope>
    <source>
        <strain evidence="2 3">CAB683</strain>
    </source>
</reference>
<evidence type="ECO:0000256" key="1">
    <source>
        <dbReference type="SAM" id="MobiDB-lite"/>
    </source>
</evidence>
<feature type="compositionally biased region" description="Low complexity" evidence="1">
    <location>
        <begin position="327"/>
        <end position="339"/>
    </location>
</feature>
<name>A0A420Y280_9PEZI</name>
<feature type="compositionally biased region" description="Basic and acidic residues" evidence="1">
    <location>
        <begin position="249"/>
        <end position="259"/>
    </location>
</feature>
<feature type="region of interest" description="Disordered" evidence="1">
    <location>
        <begin position="1"/>
        <end position="133"/>
    </location>
</feature>
<feature type="compositionally biased region" description="Polar residues" evidence="1">
    <location>
        <begin position="95"/>
        <end position="113"/>
    </location>
</feature>